<dbReference type="Gene3D" id="2.10.260.10">
    <property type="match status" value="1"/>
</dbReference>
<reference evidence="2 3" key="1">
    <citation type="submission" date="2007-04" db="EMBL/GenBank/DDBJ databases">
        <title>Complete sequence of Pyrobaculum arsenaticum DSM 13514.</title>
        <authorList>
            <consortium name="US DOE Joint Genome Institute"/>
            <person name="Copeland A."/>
            <person name="Lucas S."/>
            <person name="Lapidus A."/>
            <person name="Barry K."/>
            <person name="Glavina del Rio T."/>
            <person name="Dalin E."/>
            <person name="Tice H."/>
            <person name="Pitluck S."/>
            <person name="Chain P."/>
            <person name="Malfatti S."/>
            <person name="Shin M."/>
            <person name="Vergez L."/>
            <person name="Schmutz J."/>
            <person name="Larimer F."/>
            <person name="Land M."/>
            <person name="Hauser L."/>
            <person name="Kyrpides N."/>
            <person name="Mikhailova N."/>
            <person name="Cozen A.E."/>
            <person name="Fitz-Gibbon S.T."/>
            <person name="House C.H."/>
            <person name="Saltikov C."/>
            <person name="Lowe T.M."/>
            <person name="Richardson P."/>
        </authorList>
    </citation>
    <scope>NUCLEOTIDE SEQUENCE [LARGE SCALE GENOMIC DNA]</scope>
    <source>
        <strain evidence="3">ATCC 700994 / DSM 13514 / JCM 11321 / PZ6</strain>
    </source>
</reference>
<dbReference type="InterPro" id="IPR007159">
    <property type="entry name" value="SpoVT-AbrB_dom"/>
</dbReference>
<dbReference type="PANTHER" id="PTHR34860:SF6">
    <property type="entry name" value="REPRESSOR-LIKE PROTEIN SSO7C3"/>
    <property type="match status" value="1"/>
</dbReference>
<dbReference type="AlphaFoldDB" id="A4WHX8"/>
<dbReference type="PANTHER" id="PTHR34860">
    <property type="entry name" value="REPRESSOR-LIKE PROTEIN SSO7C3"/>
    <property type="match status" value="1"/>
</dbReference>
<evidence type="ECO:0000259" key="1">
    <source>
        <dbReference type="PROSITE" id="PS51740"/>
    </source>
</evidence>
<evidence type="ECO:0000313" key="2">
    <source>
        <dbReference type="EMBL" id="ABP49995.1"/>
    </source>
</evidence>
<protein>
    <submittedName>
        <fullName evidence="2">Transcriptional regulator, AbrB family</fullName>
    </submittedName>
</protein>
<dbReference type="NCBIfam" id="TIGR01439">
    <property type="entry name" value="lp_hng_hel_AbrB"/>
    <property type="match status" value="1"/>
</dbReference>
<accession>A4WHX8</accession>
<dbReference type="GO" id="GO:0003677">
    <property type="term" value="F:DNA binding"/>
    <property type="evidence" value="ECO:0007669"/>
    <property type="project" value="InterPro"/>
</dbReference>
<dbReference type="EMBL" id="CP000660">
    <property type="protein sequence ID" value="ABP49995.1"/>
    <property type="molecule type" value="Genomic_DNA"/>
</dbReference>
<dbReference type="KEGG" id="pas:Pars_0393"/>
<proteinExistence type="predicted"/>
<dbReference type="STRING" id="340102.Pars_0393"/>
<sequence>MTVEVVKVTRNYQMVIPASVRKAVGIKEGDLVKVWYDESEGVIKIRKVDPLEEIEAELRELPKIKADWAELKKYIYEMFD</sequence>
<gene>
    <name evidence="2" type="ordered locus">Pars_0393</name>
</gene>
<organism evidence="2 3">
    <name type="scientific">Pyrobaculum arsenaticum (strain DSM 13514 / JCM 11321 / PZ6)</name>
    <dbReference type="NCBI Taxonomy" id="340102"/>
    <lineage>
        <taxon>Archaea</taxon>
        <taxon>Thermoproteota</taxon>
        <taxon>Thermoprotei</taxon>
        <taxon>Thermoproteales</taxon>
        <taxon>Thermoproteaceae</taxon>
        <taxon>Pyrobaculum</taxon>
    </lineage>
</organism>
<dbReference type="Pfam" id="PF04014">
    <property type="entry name" value="MazE_antitoxin"/>
    <property type="match status" value="1"/>
</dbReference>
<dbReference type="InterPro" id="IPR052975">
    <property type="entry name" value="Repressor-like_regulatory"/>
</dbReference>
<dbReference type="InterPro" id="IPR037914">
    <property type="entry name" value="SpoVT-AbrB_sf"/>
</dbReference>
<dbReference type="PhylomeDB" id="A4WHX8"/>
<name>A4WHX8_PYRAR</name>
<feature type="domain" description="SpoVT-AbrB" evidence="1">
    <location>
        <begin position="3"/>
        <end position="50"/>
    </location>
</feature>
<dbReference type="SUPFAM" id="SSF89447">
    <property type="entry name" value="AbrB/MazE/MraZ-like"/>
    <property type="match status" value="1"/>
</dbReference>
<dbReference type="Proteomes" id="UP000001567">
    <property type="component" value="Chromosome"/>
</dbReference>
<dbReference type="HOGENOM" id="CLU_2613792_0_0_2"/>
<dbReference type="PROSITE" id="PS51740">
    <property type="entry name" value="SPOVT_ABRB"/>
    <property type="match status" value="1"/>
</dbReference>
<evidence type="ECO:0000313" key="3">
    <source>
        <dbReference type="Proteomes" id="UP000001567"/>
    </source>
</evidence>
<dbReference type="SMART" id="SM00966">
    <property type="entry name" value="SpoVT_AbrB"/>
    <property type="match status" value="1"/>
</dbReference>